<dbReference type="GO" id="GO:0006541">
    <property type="term" value="P:glutamine metabolic process"/>
    <property type="evidence" value="ECO:0007669"/>
    <property type="project" value="TreeGrafter"/>
</dbReference>
<evidence type="ECO:0000256" key="9">
    <source>
        <dbReference type="ARBA" id="ARBA00022840"/>
    </source>
</evidence>
<keyword evidence="12" id="KW-0464">Manganese</keyword>
<evidence type="ECO:0000256" key="10">
    <source>
        <dbReference type="ARBA" id="ARBA00022842"/>
    </source>
</evidence>
<dbReference type="SMART" id="SM00851">
    <property type="entry name" value="MGS"/>
    <property type="match status" value="1"/>
</dbReference>
<keyword evidence="6" id="KW-0479">Metal-binding</keyword>
<name>A0A645B1D7_9ZZZZ</name>
<evidence type="ECO:0000313" key="17">
    <source>
        <dbReference type="EMBL" id="MPM55544.1"/>
    </source>
</evidence>
<dbReference type="EMBL" id="VSSQ01015321">
    <property type="protein sequence ID" value="MPM55544.1"/>
    <property type="molecule type" value="Genomic_DNA"/>
</dbReference>
<dbReference type="InterPro" id="IPR011761">
    <property type="entry name" value="ATP-grasp"/>
</dbReference>
<feature type="domain" description="MGS-like" evidence="16">
    <location>
        <begin position="297"/>
        <end position="434"/>
    </location>
</feature>
<comment type="catalytic activity">
    <reaction evidence="13">
        <text>hydrogencarbonate + NH4(+) + 2 ATP = carbamoyl phosphate + 2 ADP + phosphate + 2 H(+)</text>
        <dbReference type="Rhea" id="RHEA:18029"/>
        <dbReference type="ChEBI" id="CHEBI:15378"/>
        <dbReference type="ChEBI" id="CHEBI:17544"/>
        <dbReference type="ChEBI" id="CHEBI:28938"/>
        <dbReference type="ChEBI" id="CHEBI:30616"/>
        <dbReference type="ChEBI" id="CHEBI:43474"/>
        <dbReference type="ChEBI" id="CHEBI:58228"/>
        <dbReference type="ChEBI" id="CHEBI:456216"/>
        <dbReference type="EC" id="6.3.4.16"/>
    </reaction>
</comment>
<evidence type="ECO:0000256" key="4">
    <source>
        <dbReference type="ARBA" id="ARBA00022598"/>
    </source>
</evidence>
<dbReference type="Gene3D" id="3.30.1490.20">
    <property type="entry name" value="ATP-grasp fold, A domain"/>
    <property type="match status" value="1"/>
</dbReference>
<dbReference type="GO" id="GO:0046872">
    <property type="term" value="F:metal ion binding"/>
    <property type="evidence" value="ECO:0007669"/>
    <property type="project" value="UniProtKB-KW"/>
</dbReference>
<reference evidence="17" key="1">
    <citation type="submission" date="2019-08" db="EMBL/GenBank/DDBJ databases">
        <authorList>
            <person name="Kucharzyk K."/>
            <person name="Murdoch R.W."/>
            <person name="Higgins S."/>
            <person name="Loffler F."/>
        </authorList>
    </citation>
    <scope>NUCLEOTIDE SEQUENCE</scope>
</reference>
<keyword evidence="10" id="KW-0460">Magnesium</keyword>
<dbReference type="FunFam" id="3.30.470.20:FF:000026">
    <property type="entry name" value="Carbamoyl-phosphate synthase large chain"/>
    <property type="match status" value="1"/>
</dbReference>
<keyword evidence="11" id="KW-0665">Pyrimidine biosynthesis</keyword>
<keyword evidence="9" id="KW-0067">ATP-binding</keyword>
<evidence type="ECO:0000256" key="1">
    <source>
        <dbReference type="ARBA" id="ARBA00005077"/>
    </source>
</evidence>
<dbReference type="GO" id="GO:0005737">
    <property type="term" value="C:cytoplasm"/>
    <property type="evidence" value="ECO:0007669"/>
    <property type="project" value="TreeGrafter"/>
</dbReference>
<gene>
    <name evidence="17" type="primary">carB_30</name>
    <name evidence="17" type="ORF">SDC9_102341</name>
</gene>
<keyword evidence="8" id="KW-0547">Nucleotide-binding</keyword>
<comment type="caution">
    <text evidence="17">The sequence shown here is derived from an EMBL/GenBank/DDBJ whole genome shotgun (WGS) entry which is preliminary data.</text>
</comment>
<keyword evidence="4 17" id="KW-0436">Ligase</keyword>
<dbReference type="UniPathway" id="UPA00070">
    <property type="reaction ID" value="UER00115"/>
</dbReference>
<evidence type="ECO:0000256" key="3">
    <source>
        <dbReference type="ARBA" id="ARBA00022571"/>
    </source>
</evidence>
<evidence type="ECO:0000256" key="2">
    <source>
        <dbReference type="ARBA" id="ARBA00009799"/>
    </source>
</evidence>
<dbReference type="Gene3D" id="3.30.470.20">
    <property type="entry name" value="ATP-grasp fold, B domain"/>
    <property type="match status" value="1"/>
</dbReference>
<sequence>MTQFGGRTADKLAAQLKNAGVKFIGTSPEMIGIAENREKLNELLDSLSIPHPPVQSVFTLDEALAAADNLGYPVLVRTSCADGVQNKIIAYNDDDIREYIKLNKQLYPLLIYKYLSGKEAEVDAISDGENILIPGIMEHIERAGIHSGDSISVYPSRTLSSRIKREITDYTEKLATALKAVGLLNIQFVVYNNEVYVIKVNLRASRTVPYIGKVTGIPMVELAVKCALGQKLTALGYGTGLYPEGNYIAVKVPVFSFDKLRNVDTLLGPDMKSTGEALGIAITFEEALHKGLVAAGLKIKHSGGVLITVRDQDKQEIIPIAEKFADLGFSLYATARTARTLNAHMVAANSVRRIGEPEPNIMTLIDKGKINYIISTSNKGRLPQEDDARIRMKAVERSIPCLTAIDTASALVKSCLKTKKNVEEYDIVDITKII</sequence>
<dbReference type="GO" id="GO:0044205">
    <property type="term" value="P:'de novo' UMP biosynthetic process"/>
    <property type="evidence" value="ECO:0007669"/>
    <property type="project" value="UniProtKB-UniPathway"/>
</dbReference>
<comment type="pathway">
    <text evidence="1">Amino-acid biosynthesis; L-arginine biosynthesis; carbamoyl phosphate from bicarbonate: step 1/1.</text>
</comment>
<evidence type="ECO:0000256" key="11">
    <source>
        <dbReference type="ARBA" id="ARBA00022975"/>
    </source>
</evidence>
<proteinExistence type="inferred from homology"/>
<dbReference type="InterPro" id="IPR005483">
    <property type="entry name" value="CPSase_dom"/>
</dbReference>
<dbReference type="AlphaFoldDB" id="A0A645B1D7"/>
<dbReference type="GO" id="GO:0006526">
    <property type="term" value="P:L-arginine biosynthetic process"/>
    <property type="evidence" value="ECO:0007669"/>
    <property type="project" value="UniProtKB-KW"/>
</dbReference>
<dbReference type="InterPro" id="IPR013815">
    <property type="entry name" value="ATP_grasp_subdomain_1"/>
</dbReference>
<protein>
    <submittedName>
        <fullName evidence="17">Carbamoyl-phosphate synthase large chain</fullName>
        <ecNumber evidence="17">6.3.5.5</ecNumber>
    </submittedName>
</protein>
<dbReference type="InterPro" id="IPR005479">
    <property type="entry name" value="CPAse_ATP-bd"/>
</dbReference>
<dbReference type="Pfam" id="PF02786">
    <property type="entry name" value="CPSase_L_D2"/>
    <property type="match status" value="1"/>
</dbReference>
<evidence type="ECO:0000256" key="12">
    <source>
        <dbReference type="ARBA" id="ARBA00023211"/>
    </source>
</evidence>
<comment type="catalytic activity">
    <reaction evidence="14">
        <text>hydrogencarbonate + L-glutamine + 2 ATP + H2O = carbamoyl phosphate + L-glutamate + 2 ADP + phosphate + 2 H(+)</text>
        <dbReference type="Rhea" id="RHEA:18633"/>
        <dbReference type="ChEBI" id="CHEBI:15377"/>
        <dbReference type="ChEBI" id="CHEBI:15378"/>
        <dbReference type="ChEBI" id="CHEBI:17544"/>
        <dbReference type="ChEBI" id="CHEBI:29985"/>
        <dbReference type="ChEBI" id="CHEBI:30616"/>
        <dbReference type="ChEBI" id="CHEBI:43474"/>
        <dbReference type="ChEBI" id="CHEBI:58228"/>
        <dbReference type="ChEBI" id="CHEBI:58359"/>
        <dbReference type="ChEBI" id="CHEBI:456216"/>
        <dbReference type="EC" id="6.3.5.5"/>
    </reaction>
</comment>
<dbReference type="PANTHER" id="PTHR11405">
    <property type="entry name" value="CARBAMOYLTRANSFERASE FAMILY MEMBER"/>
    <property type="match status" value="1"/>
</dbReference>
<dbReference type="InterPro" id="IPR011607">
    <property type="entry name" value="MGS-like_dom"/>
</dbReference>
<evidence type="ECO:0000256" key="6">
    <source>
        <dbReference type="ARBA" id="ARBA00022723"/>
    </source>
</evidence>
<dbReference type="Gene3D" id="3.40.50.1380">
    <property type="entry name" value="Methylglyoxal synthase-like domain"/>
    <property type="match status" value="1"/>
</dbReference>
<evidence type="ECO:0000259" key="15">
    <source>
        <dbReference type="PROSITE" id="PS50975"/>
    </source>
</evidence>
<evidence type="ECO:0000256" key="13">
    <source>
        <dbReference type="ARBA" id="ARBA00047359"/>
    </source>
</evidence>
<dbReference type="PROSITE" id="PS51855">
    <property type="entry name" value="MGS"/>
    <property type="match status" value="1"/>
</dbReference>
<keyword evidence="3" id="KW-0055">Arginine biosynthesis</keyword>
<dbReference type="GO" id="GO:0004087">
    <property type="term" value="F:carbamoyl-phosphate synthase (ammonia) activity"/>
    <property type="evidence" value="ECO:0007669"/>
    <property type="project" value="UniProtKB-EC"/>
</dbReference>
<dbReference type="Pfam" id="PF02142">
    <property type="entry name" value="MGS"/>
    <property type="match status" value="1"/>
</dbReference>
<evidence type="ECO:0000256" key="7">
    <source>
        <dbReference type="ARBA" id="ARBA00022737"/>
    </source>
</evidence>
<evidence type="ECO:0000256" key="14">
    <source>
        <dbReference type="ARBA" id="ARBA00048816"/>
    </source>
</evidence>
<evidence type="ECO:0000256" key="5">
    <source>
        <dbReference type="ARBA" id="ARBA00022605"/>
    </source>
</evidence>
<dbReference type="PRINTS" id="PR00098">
    <property type="entry name" value="CPSASE"/>
</dbReference>
<dbReference type="SUPFAM" id="SSF56059">
    <property type="entry name" value="Glutathione synthetase ATP-binding domain-like"/>
    <property type="match status" value="1"/>
</dbReference>
<keyword evidence="5" id="KW-0028">Amino-acid biosynthesis</keyword>
<evidence type="ECO:0000259" key="16">
    <source>
        <dbReference type="PROSITE" id="PS51855"/>
    </source>
</evidence>
<organism evidence="17">
    <name type="scientific">bioreactor metagenome</name>
    <dbReference type="NCBI Taxonomy" id="1076179"/>
    <lineage>
        <taxon>unclassified sequences</taxon>
        <taxon>metagenomes</taxon>
        <taxon>ecological metagenomes</taxon>
    </lineage>
</organism>
<keyword evidence="7" id="KW-0677">Repeat</keyword>
<dbReference type="CDD" id="cd01424">
    <property type="entry name" value="MGS_CPS_II"/>
    <property type="match status" value="1"/>
</dbReference>
<dbReference type="PROSITE" id="PS50975">
    <property type="entry name" value="ATP_GRASP"/>
    <property type="match status" value="1"/>
</dbReference>
<dbReference type="InterPro" id="IPR036914">
    <property type="entry name" value="MGS-like_dom_sf"/>
</dbReference>
<dbReference type="SUPFAM" id="SSF52335">
    <property type="entry name" value="Methylglyoxal synthase-like"/>
    <property type="match status" value="1"/>
</dbReference>
<evidence type="ECO:0000256" key="8">
    <source>
        <dbReference type="ARBA" id="ARBA00022741"/>
    </source>
</evidence>
<dbReference type="GO" id="GO:0004088">
    <property type="term" value="F:carbamoyl-phosphate synthase (glutamine-hydrolyzing) activity"/>
    <property type="evidence" value="ECO:0007669"/>
    <property type="project" value="UniProtKB-EC"/>
</dbReference>
<accession>A0A645B1D7</accession>
<feature type="domain" description="ATP-grasp" evidence="15">
    <location>
        <begin position="41"/>
        <end position="228"/>
    </location>
</feature>
<comment type="similarity">
    <text evidence="2">Belongs to the CarB family.</text>
</comment>
<dbReference type="GO" id="GO:0005524">
    <property type="term" value="F:ATP binding"/>
    <property type="evidence" value="ECO:0007669"/>
    <property type="project" value="UniProtKB-KW"/>
</dbReference>
<dbReference type="PANTHER" id="PTHR11405:SF53">
    <property type="entry name" value="CARBAMOYL-PHOSPHATE SYNTHASE [AMMONIA], MITOCHONDRIAL"/>
    <property type="match status" value="1"/>
</dbReference>
<dbReference type="EC" id="6.3.5.5" evidence="17"/>
<dbReference type="InterPro" id="IPR033937">
    <property type="entry name" value="MGS_CPS_CarB"/>
</dbReference>